<dbReference type="WBParaSite" id="PSAMB.scaffold5420size11737.g26599.t1">
    <property type="protein sequence ID" value="PSAMB.scaffold5420size11737.g26599.t1"/>
    <property type="gene ID" value="PSAMB.scaffold5420size11737.g26599"/>
</dbReference>
<feature type="compositionally biased region" description="Polar residues" evidence="1">
    <location>
        <begin position="177"/>
        <end position="189"/>
    </location>
</feature>
<dbReference type="AlphaFoldDB" id="A0A914WU72"/>
<feature type="compositionally biased region" description="Basic residues" evidence="1">
    <location>
        <begin position="260"/>
        <end position="270"/>
    </location>
</feature>
<keyword evidence="2" id="KW-1185">Reference proteome</keyword>
<protein>
    <submittedName>
        <fullName evidence="3">Globin family profile domain-containing protein</fullName>
    </submittedName>
</protein>
<proteinExistence type="predicted"/>
<feature type="compositionally biased region" description="Low complexity" evidence="1">
    <location>
        <begin position="345"/>
        <end position="354"/>
    </location>
</feature>
<feature type="region of interest" description="Disordered" evidence="1">
    <location>
        <begin position="135"/>
        <end position="203"/>
    </location>
</feature>
<evidence type="ECO:0000313" key="2">
    <source>
        <dbReference type="Proteomes" id="UP000887566"/>
    </source>
</evidence>
<accession>A0A914WU72</accession>
<name>A0A914WU72_9BILA</name>
<evidence type="ECO:0000313" key="3">
    <source>
        <dbReference type="WBParaSite" id="PSAMB.scaffold5420size11737.g26599.t1"/>
    </source>
</evidence>
<dbReference type="GO" id="GO:0020037">
    <property type="term" value="F:heme binding"/>
    <property type="evidence" value="ECO:0007669"/>
    <property type="project" value="InterPro"/>
</dbReference>
<dbReference type="Gene3D" id="1.10.490.10">
    <property type="entry name" value="Globins"/>
    <property type="match status" value="1"/>
</dbReference>
<dbReference type="Proteomes" id="UP000887566">
    <property type="component" value="Unplaced"/>
</dbReference>
<organism evidence="2 3">
    <name type="scientific">Plectus sambesii</name>
    <dbReference type="NCBI Taxonomy" id="2011161"/>
    <lineage>
        <taxon>Eukaryota</taxon>
        <taxon>Metazoa</taxon>
        <taxon>Ecdysozoa</taxon>
        <taxon>Nematoda</taxon>
        <taxon>Chromadorea</taxon>
        <taxon>Plectida</taxon>
        <taxon>Plectina</taxon>
        <taxon>Plectoidea</taxon>
        <taxon>Plectidae</taxon>
        <taxon>Plectus</taxon>
    </lineage>
</organism>
<dbReference type="InterPro" id="IPR012292">
    <property type="entry name" value="Globin/Proto"/>
</dbReference>
<feature type="region of interest" description="Disordered" evidence="1">
    <location>
        <begin position="342"/>
        <end position="371"/>
    </location>
</feature>
<sequence>MNARDRAVINESWHALNGKDSALMNAIISDAWLQAAERSPVWLWGLLGIDEAMQSDAAKNPKFQAIVNEVRQFLHVLIKTHHLDTEAVREQSYKLGVRHRNYMELGHQAAYWDSFPRAFAESVIAHGYQNTTASSASHLNDGGGGDTAKPSTNVKPKRSFRNSFSRARPPKPDGLTRQGSASEETLTTAKTKRSKSLVPTDSGRWHLADGHSHAEHVADAWYKLVRNIVDSMRHGYTGEVGPVRLSLTSSILSLSSLRSGRSRPMSRQHSPRPSVGYIHEASRDRSSSSLSRRRSIFRTPSPRNSMEISALRRLSSPRNSLNPDADLSCFISSHYYGGDDRHDSIASSGSNASSRCGPHSSPGRASNAQTLAPYTARQCSLRRKPLIETLHRNHQKVASKIATDAD</sequence>
<feature type="region of interest" description="Disordered" evidence="1">
    <location>
        <begin position="257"/>
        <end position="304"/>
    </location>
</feature>
<dbReference type="GO" id="GO:0019825">
    <property type="term" value="F:oxygen binding"/>
    <property type="evidence" value="ECO:0007669"/>
    <property type="project" value="InterPro"/>
</dbReference>
<reference evidence="3" key="1">
    <citation type="submission" date="2022-11" db="UniProtKB">
        <authorList>
            <consortium name="WormBaseParasite"/>
        </authorList>
    </citation>
    <scope>IDENTIFICATION</scope>
</reference>
<evidence type="ECO:0000256" key="1">
    <source>
        <dbReference type="SAM" id="MobiDB-lite"/>
    </source>
</evidence>